<dbReference type="InterPro" id="IPR037522">
    <property type="entry name" value="HD_GYP_dom"/>
</dbReference>
<dbReference type="CDD" id="cd00077">
    <property type="entry name" value="HDc"/>
    <property type="match status" value="1"/>
</dbReference>
<dbReference type="Proteomes" id="UP000029738">
    <property type="component" value="Unassembled WGS sequence"/>
</dbReference>
<dbReference type="InterPro" id="IPR003607">
    <property type="entry name" value="HD/PDEase_dom"/>
</dbReference>
<dbReference type="AlphaFoldDB" id="A0A8S9T763"/>
<evidence type="ECO:0000256" key="1">
    <source>
        <dbReference type="PROSITE-ProRule" id="PRU00169"/>
    </source>
</evidence>
<reference evidence="4" key="1">
    <citation type="journal article" date="2015" name="Genome Announc.">
        <title>Draft Genome Sequence of Tolypothrix boutellei Strain VB521301.</title>
        <authorList>
            <person name="Chandrababunaidu M.M."/>
            <person name="Singh D."/>
            <person name="Sen D."/>
            <person name="Bhan S."/>
            <person name="Das S."/>
            <person name="Gupta A."/>
            <person name="Adhikary S.P."/>
            <person name="Tripathy S."/>
        </authorList>
    </citation>
    <scope>NUCLEOTIDE SEQUENCE</scope>
    <source>
        <strain evidence="4">VB521301</strain>
    </source>
</reference>
<dbReference type="CDD" id="cd17538">
    <property type="entry name" value="REC_D1_PleD-like"/>
    <property type="match status" value="1"/>
</dbReference>
<dbReference type="Gene3D" id="3.40.50.2300">
    <property type="match status" value="1"/>
</dbReference>
<proteinExistence type="predicted"/>
<evidence type="ECO:0000259" key="2">
    <source>
        <dbReference type="PROSITE" id="PS50110"/>
    </source>
</evidence>
<dbReference type="InterPro" id="IPR001789">
    <property type="entry name" value="Sig_transdc_resp-reg_receiver"/>
</dbReference>
<accession>A0A8S9T763</accession>
<evidence type="ECO:0000313" key="4">
    <source>
        <dbReference type="EMBL" id="KAF3887263.1"/>
    </source>
</evidence>
<dbReference type="PROSITE" id="PS50110">
    <property type="entry name" value="RESPONSE_REGULATORY"/>
    <property type="match status" value="1"/>
</dbReference>
<gene>
    <name evidence="4" type="ORF">DA73_0400018550</name>
</gene>
<feature type="modified residue" description="4-aspartylphosphate" evidence="1">
    <location>
        <position position="144"/>
    </location>
</feature>
<keyword evidence="1" id="KW-0597">Phosphoprotein</keyword>
<dbReference type="PANTHER" id="PTHR45228">
    <property type="entry name" value="CYCLIC DI-GMP PHOSPHODIESTERASE TM_0186-RELATED"/>
    <property type="match status" value="1"/>
</dbReference>
<dbReference type="Pfam" id="PF00072">
    <property type="entry name" value="Response_reg"/>
    <property type="match status" value="1"/>
</dbReference>
<dbReference type="SMART" id="SM00448">
    <property type="entry name" value="REC"/>
    <property type="match status" value="1"/>
</dbReference>
<sequence length="425" mass="47682">MVQWKSKFTDSTQGIVSESNLSNQVNNTIVKNNTPSLQHKDGALSSPIKEIELEEPETPASWVSSRVNPIFDLLVSRTIQTAHWTVNGNDSDAPKVLVVDDHAASRMTAVALLAMEGYEVIEADSGGTAIELVTQKQPDLILLDVMMPGMDGFEVCQLLKQEELTRLIPVIFITALNDRRSRIRGIEVGADDFLTKPFDRVELAARVKSLVQQKRLNEDLDHAEQVLFSIARAIESRDPSTGDHCERLMKLGQAFGEYLGLTRNQIRDLMWGGYLHDIGKVGIPDSVLLKQGKLTPEEWTIMQQHVLIGEKICQPLRSMRGVVPIIRHHHERWDGSGYPDGLVGEQIPRLAQVFQIIDIFDALTSERSYKKALSPEEALKVMAEETNKGWRNPELMKQFEEFVMTSCKNCLGEMGNLVLIESTLE</sequence>
<keyword evidence="5" id="KW-1185">Reference proteome</keyword>
<protein>
    <submittedName>
        <fullName evidence="4">Two-component system response regulator</fullName>
    </submittedName>
</protein>
<dbReference type="InterPro" id="IPR011006">
    <property type="entry name" value="CheY-like_superfamily"/>
</dbReference>
<reference evidence="4" key="2">
    <citation type="submission" date="2019-11" db="EMBL/GenBank/DDBJ databases">
        <title>Improved Assembly of Tolypothrix boutellei genome.</title>
        <authorList>
            <person name="Sarangi A.N."/>
            <person name="Mukherjee M."/>
            <person name="Ghosh S."/>
            <person name="Singh D."/>
            <person name="Das A."/>
            <person name="Kant S."/>
            <person name="Prusty A."/>
            <person name="Tripathy S."/>
        </authorList>
    </citation>
    <scope>NUCLEOTIDE SEQUENCE</scope>
    <source>
        <strain evidence="4">VB521301</strain>
    </source>
</reference>
<dbReference type="SUPFAM" id="SSF52172">
    <property type="entry name" value="CheY-like"/>
    <property type="match status" value="1"/>
</dbReference>
<dbReference type="RefSeq" id="WP_050045944.1">
    <property type="nucleotide sequence ID" value="NZ_JHEG04000001.1"/>
</dbReference>
<comment type="caution">
    <text evidence="4">The sequence shown here is derived from an EMBL/GenBank/DDBJ whole genome shotgun (WGS) entry which is preliminary data.</text>
</comment>
<feature type="domain" description="Response regulatory" evidence="2">
    <location>
        <begin position="95"/>
        <end position="211"/>
    </location>
</feature>
<organism evidence="4 5">
    <name type="scientific">Tolypothrix bouteillei VB521301</name>
    <dbReference type="NCBI Taxonomy" id="1479485"/>
    <lineage>
        <taxon>Bacteria</taxon>
        <taxon>Bacillati</taxon>
        <taxon>Cyanobacteriota</taxon>
        <taxon>Cyanophyceae</taxon>
        <taxon>Nostocales</taxon>
        <taxon>Tolypothrichaceae</taxon>
        <taxon>Tolypothrix</taxon>
    </lineage>
</organism>
<dbReference type="OrthoDB" id="9804747at2"/>
<dbReference type="PROSITE" id="PS51832">
    <property type="entry name" value="HD_GYP"/>
    <property type="match status" value="1"/>
</dbReference>
<dbReference type="Gene3D" id="1.10.3210.10">
    <property type="entry name" value="Hypothetical protein af1432"/>
    <property type="match status" value="1"/>
</dbReference>
<dbReference type="GO" id="GO:0000160">
    <property type="term" value="P:phosphorelay signal transduction system"/>
    <property type="evidence" value="ECO:0007669"/>
    <property type="project" value="InterPro"/>
</dbReference>
<name>A0A8S9T763_9CYAN</name>
<evidence type="ECO:0000313" key="5">
    <source>
        <dbReference type="Proteomes" id="UP000029738"/>
    </source>
</evidence>
<dbReference type="EMBL" id="JHEG04000001">
    <property type="protein sequence ID" value="KAF3887263.1"/>
    <property type="molecule type" value="Genomic_DNA"/>
</dbReference>
<feature type="domain" description="HD-GYP" evidence="3">
    <location>
        <begin position="219"/>
        <end position="415"/>
    </location>
</feature>
<dbReference type="Pfam" id="PF13487">
    <property type="entry name" value="HD_5"/>
    <property type="match status" value="1"/>
</dbReference>
<evidence type="ECO:0000259" key="3">
    <source>
        <dbReference type="PROSITE" id="PS51832"/>
    </source>
</evidence>
<dbReference type="InterPro" id="IPR052020">
    <property type="entry name" value="Cyclic_di-GMP/3'3'-cGAMP_PDE"/>
</dbReference>
<dbReference type="SUPFAM" id="SSF109604">
    <property type="entry name" value="HD-domain/PDEase-like"/>
    <property type="match status" value="1"/>
</dbReference>
<dbReference type="PANTHER" id="PTHR45228:SF1">
    <property type="entry name" value="CYCLIC DI-GMP PHOSPHODIESTERASE TM_0186"/>
    <property type="match status" value="1"/>
</dbReference>
<dbReference type="SMART" id="SM00471">
    <property type="entry name" value="HDc"/>
    <property type="match status" value="1"/>
</dbReference>